<feature type="transmembrane region" description="Helical" evidence="2">
    <location>
        <begin position="294"/>
        <end position="315"/>
    </location>
</feature>
<accession>A0AA90N7N6</accession>
<reference evidence="3" key="1">
    <citation type="submission" date="2023-08" db="EMBL/GenBank/DDBJ databases">
        <title>The draft genome of Tsukamurella strandjordii strain 050030.</title>
        <authorList>
            <person name="Zhao F."/>
            <person name="Feng Y."/>
            <person name="Zong Z."/>
        </authorList>
    </citation>
    <scope>NUCLEOTIDE SEQUENCE</scope>
    <source>
        <strain evidence="3">050030</strain>
    </source>
</reference>
<protein>
    <submittedName>
        <fullName evidence="3">Uncharacterized protein</fullName>
    </submittedName>
</protein>
<keyword evidence="4" id="KW-1185">Reference proteome</keyword>
<comment type="caution">
    <text evidence="3">The sequence shown here is derived from an EMBL/GenBank/DDBJ whole genome shotgun (WGS) entry which is preliminary data.</text>
</comment>
<evidence type="ECO:0000313" key="3">
    <source>
        <dbReference type="EMBL" id="MDP0396513.1"/>
    </source>
</evidence>
<keyword evidence="2" id="KW-0812">Transmembrane</keyword>
<feature type="compositionally biased region" description="Polar residues" evidence="1">
    <location>
        <begin position="450"/>
        <end position="464"/>
    </location>
</feature>
<organism evidence="3 4">
    <name type="scientific">Tsukamurella strandjordii</name>
    <dbReference type="NCBI Taxonomy" id="147577"/>
    <lineage>
        <taxon>Bacteria</taxon>
        <taxon>Bacillati</taxon>
        <taxon>Actinomycetota</taxon>
        <taxon>Actinomycetes</taxon>
        <taxon>Mycobacteriales</taxon>
        <taxon>Tsukamurellaceae</taxon>
        <taxon>Tsukamurella</taxon>
    </lineage>
</organism>
<name>A0AA90N7N6_9ACTN</name>
<feature type="compositionally biased region" description="Low complexity" evidence="1">
    <location>
        <begin position="346"/>
        <end position="374"/>
    </location>
</feature>
<keyword evidence="2" id="KW-0472">Membrane</keyword>
<evidence type="ECO:0000256" key="2">
    <source>
        <dbReference type="SAM" id="Phobius"/>
    </source>
</evidence>
<evidence type="ECO:0000313" key="4">
    <source>
        <dbReference type="Proteomes" id="UP001178281"/>
    </source>
</evidence>
<dbReference type="AlphaFoldDB" id="A0AA90N7N6"/>
<gene>
    <name evidence="3" type="ORF">Q7X28_01105</name>
</gene>
<feature type="region of interest" description="Disordered" evidence="1">
    <location>
        <begin position="393"/>
        <end position="464"/>
    </location>
</feature>
<dbReference type="EMBL" id="JAUTIX010000001">
    <property type="protein sequence ID" value="MDP0396513.1"/>
    <property type="molecule type" value="Genomic_DNA"/>
</dbReference>
<evidence type="ECO:0000256" key="1">
    <source>
        <dbReference type="SAM" id="MobiDB-lite"/>
    </source>
</evidence>
<dbReference type="Proteomes" id="UP001178281">
    <property type="component" value="Unassembled WGS sequence"/>
</dbReference>
<proteinExistence type="predicted"/>
<sequence>MTSTWTRALRAAARSAWALTGTALLAVMVALVAGGTAFLVAAGTKPPAPEQERVNAENTRVALKAADESRALFGLVSNGLTSASAGLNTSAGAVPQIFDSIDTAKQGADQLVTGLDEASSLSVALNQVSRASVALGGALDRTQGLQQVAAGTRGTLVVLRQRLVENPSPGSAGAVAQLDRALSSSQGVGALNDVAGLRGTLSSMSASLSSASANADSSLASARSAARQLRDGLGKLASARKDVNESVANLTTGVGQLKTALGAIDGQLALTQTRLRSVTDAPAPAPDPGTARPLAWALIVGGIAGILTYLLSLALSHRLARRAAADETLTDAAPTDGALNDGALNDVAAGEPEAADPGGAETAPDTTPRGLPLPALAAATTSGDILTIDQAQADEQPTGSRRVAPPADATLAGVAAQSHSDNETQAEATDQPGKRSKSGRRRFAIDRSTDTNPWLSVSISGSSS</sequence>
<keyword evidence="2" id="KW-1133">Transmembrane helix</keyword>
<dbReference type="RefSeq" id="WP_305110022.1">
    <property type="nucleotide sequence ID" value="NZ_JAUTIX010000001.1"/>
</dbReference>
<feature type="region of interest" description="Disordered" evidence="1">
    <location>
        <begin position="332"/>
        <end position="374"/>
    </location>
</feature>
<feature type="compositionally biased region" description="Polar residues" evidence="1">
    <location>
        <begin position="417"/>
        <end position="428"/>
    </location>
</feature>